<feature type="compositionally biased region" description="Polar residues" evidence="1">
    <location>
        <begin position="35"/>
        <end position="50"/>
    </location>
</feature>
<dbReference type="EMBL" id="JAANIU010001331">
    <property type="protein sequence ID" value="KAG1567742.1"/>
    <property type="molecule type" value="Genomic_DNA"/>
</dbReference>
<evidence type="ECO:0000313" key="3">
    <source>
        <dbReference type="Proteomes" id="UP000740926"/>
    </source>
</evidence>
<feature type="compositionally biased region" description="Basic residues" evidence="1">
    <location>
        <begin position="130"/>
        <end position="139"/>
    </location>
</feature>
<comment type="caution">
    <text evidence="2">The sequence shown here is derived from an EMBL/GenBank/DDBJ whole genome shotgun (WGS) entry which is preliminary data.</text>
</comment>
<keyword evidence="3" id="KW-1185">Reference proteome</keyword>
<gene>
    <name evidence="2" type="ORF">G6F50_007931</name>
</gene>
<dbReference type="Proteomes" id="UP000740926">
    <property type="component" value="Unassembled WGS sequence"/>
</dbReference>
<proteinExistence type="predicted"/>
<feature type="region of interest" description="Disordered" evidence="1">
    <location>
        <begin position="24"/>
        <end position="80"/>
    </location>
</feature>
<evidence type="ECO:0000313" key="2">
    <source>
        <dbReference type="EMBL" id="KAG1567742.1"/>
    </source>
</evidence>
<feature type="compositionally biased region" description="Polar residues" evidence="1">
    <location>
        <begin position="141"/>
        <end position="164"/>
    </location>
</feature>
<dbReference type="AlphaFoldDB" id="A0A9P6Z0B3"/>
<feature type="region of interest" description="Disordered" evidence="1">
    <location>
        <begin position="129"/>
        <end position="164"/>
    </location>
</feature>
<accession>A0A9P6Z0B3</accession>
<reference evidence="2 3" key="1">
    <citation type="journal article" date="2020" name="Microb. Genom.">
        <title>Genetic diversity of clinical and environmental Mucorales isolates obtained from an investigation of mucormycosis cases among solid organ transplant recipients.</title>
        <authorList>
            <person name="Nguyen M.H."/>
            <person name="Kaul D."/>
            <person name="Muto C."/>
            <person name="Cheng S.J."/>
            <person name="Richter R.A."/>
            <person name="Bruno V.M."/>
            <person name="Liu G."/>
            <person name="Beyhan S."/>
            <person name="Sundermann A.J."/>
            <person name="Mounaud S."/>
            <person name="Pasculle A.W."/>
            <person name="Nierman W.C."/>
            <person name="Driscoll E."/>
            <person name="Cumbie R."/>
            <person name="Clancy C.J."/>
            <person name="Dupont C.L."/>
        </authorList>
    </citation>
    <scope>NUCLEOTIDE SEQUENCE [LARGE SCALE GENOMIC DNA]</scope>
    <source>
        <strain evidence="2 3">GL24</strain>
    </source>
</reference>
<organism evidence="2 3">
    <name type="scientific">Rhizopus delemar</name>
    <dbReference type="NCBI Taxonomy" id="936053"/>
    <lineage>
        <taxon>Eukaryota</taxon>
        <taxon>Fungi</taxon>
        <taxon>Fungi incertae sedis</taxon>
        <taxon>Mucoromycota</taxon>
        <taxon>Mucoromycotina</taxon>
        <taxon>Mucoromycetes</taxon>
        <taxon>Mucorales</taxon>
        <taxon>Mucorineae</taxon>
        <taxon>Rhizopodaceae</taxon>
        <taxon>Rhizopus</taxon>
    </lineage>
</organism>
<sequence>MRPFHTTLTEFFHKNFAEEIKELKEKRAQEKAAASKSNATESHNRSTIHSDNTHDLPSIQSLSRQDNHSASLSNPPALPVISPVSRAFSIRGSVVEDSPGYSPMSPFHTFAFENASMSRAESLSRTLKMSLRKKSRKKSPSIASVHTINTVPNTPVSPLSKPQL</sequence>
<evidence type="ECO:0000256" key="1">
    <source>
        <dbReference type="SAM" id="MobiDB-lite"/>
    </source>
</evidence>
<protein>
    <submittedName>
        <fullName evidence="2">Uncharacterized protein</fullName>
    </submittedName>
</protein>
<feature type="compositionally biased region" description="Polar residues" evidence="1">
    <location>
        <begin position="58"/>
        <end position="74"/>
    </location>
</feature>
<name>A0A9P6Z0B3_9FUNG</name>